<accession>A0A5P2BW69</accession>
<protein>
    <submittedName>
        <fullName evidence="2">Uncharacterized protein</fullName>
    </submittedName>
</protein>
<feature type="region of interest" description="Disordered" evidence="1">
    <location>
        <begin position="102"/>
        <end position="125"/>
    </location>
</feature>
<dbReference type="Proteomes" id="UP000322927">
    <property type="component" value="Chromosome"/>
</dbReference>
<dbReference type="EMBL" id="CP029192">
    <property type="protein sequence ID" value="QES32679.1"/>
    <property type="molecule type" value="Genomic_DNA"/>
</dbReference>
<sequence length="273" mass="30366">MDQLRLPVDTFTLRPKQQATSEYLVYRAQQDCMRRFGFRYLPHLTEGYIAEATATQREYASRRYGVSDRAMAAEYGYHLSDASTGSRAPQAVNSLSEAERTVLSGRTKSGGEPGSVRGEPVPEGGCVGEAARTVQGDTSVSARKGDALVARLRRELFVRSRTDPRVTAVNKKWAACMHERGFTYRDPAAAVDDPRWDLQNTAPTRGERAVARADVACKLRTNVLGVNFAVESELQNSAVAEHTDELNSLREQRDAESRRLPGLLRRYARTPQD</sequence>
<dbReference type="RefSeq" id="WP_150214519.1">
    <property type="nucleotide sequence ID" value="NZ_CP029192.1"/>
</dbReference>
<gene>
    <name evidence="2" type="ORF">DEJ48_04035</name>
</gene>
<proteinExistence type="predicted"/>
<feature type="region of interest" description="Disordered" evidence="1">
    <location>
        <begin position="244"/>
        <end position="273"/>
    </location>
</feature>
<evidence type="ECO:0000256" key="1">
    <source>
        <dbReference type="SAM" id="MobiDB-lite"/>
    </source>
</evidence>
<feature type="compositionally biased region" description="Basic and acidic residues" evidence="1">
    <location>
        <begin position="244"/>
        <end position="259"/>
    </location>
</feature>
<organism evidence="2 3">
    <name type="scientific">Streptomyces venezuelae</name>
    <dbReference type="NCBI Taxonomy" id="54571"/>
    <lineage>
        <taxon>Bacteria</taxon>
        <taxon>Bacillati</taxon>
        <taxon>Actinomycetota</taxon>
        <taxon>Actinomycetes</taxon>
        <taxon>Kitasatosporales</taxon>
        <taxon>Streptomycetaceae</taxon>
        <taxon>Streptomyces</taxon>
    </lineage>
</organism>
<evidence type="ECO:0000313" key="3">
    <source>
        <dbReference type="Proteomes" id="UP000322927"/>
    </source>
</evidence>
<dbReference type="OrthoDB" id="4800194at2"/>
<evidence type="ECO:0000313" key="2">
    <source>
        <dbReference type="EMBL" id="QES32679.1"/>
    </source>
</evidence>
<reference evidence="2 3" key="1">
    <citation type="submission" date="2018-05" db="EMBL/GenBank/DDBJ databases">
        <title>Streptomyces venezuelae.</title>
        <authorList>
            <person name="Kim W."/>
            <person name="Lee N."/>
            <person name="Cho B.-K."/>
        </authorList>
    </citation>
    <scope>NUCLEOTIDE SEQUENCE [LARGE SCALE GENOMIC DNA]</scope>
    <source>
        <strain evidence="2 3">ATCC 14584</strain>
    </source>
</reference>
<dbReference type="AlphaFoldDB" id="A0A5P2BW69"/>
<name>A0A5P2BW69_STRVZ</name>